<dbReference type="EMBL" id="UOGE01000096">
    <property type="protein sequence ID" value="VAX24654.1"/>
    <property type="molecule type" value="Genomic_DNA"/>
</dbReference>
<dbReference type="AlphaFoldDB" id="A0A3B1CKZ8"/>
<evidence type="ECO:0000256" key="3">
    <source>
        <dbReference type="ARBA" id="ARBA00022989"/>
    </source>
</evidence>
<keyword evidence="3 5" id="KW-1133">Transmembrane helix</keyword>
<feature type="transmembrane region" description="Helical" evidence="5">
    <location>
        <begin position="199"/>
        <end position="218"/>
    </location>
</feature>
<evidence type="ECO:0000313" key="7">
    <source>
        <dbReference type="EMBL" id="VAX24654.1"/>
    </source>
</evidence>
<dbReference type="NCBIfam" id="TIGR00367">
    <property type="entry name" value="calcium/sodium antiporter"/>
    <property type="match status" value="1"/>
</dbReference>
<dbReference type="InterPro" id="IPR004837">
    <property type="entry name" value="NaCa_Exmemb"/>
</dbReference>
<evidence type="ECO:0000256" key="1">
    <source>
        <dbReference type="ARBA" id="ARBA00004141"/>
    </source>
</evidence>
<feature type="domain" description="Sodium/calcium exchanger membrane region" evidence="6">
    <location>
        <begin position="5"/>
        <end position="140"/>
    </location>
</feature>
<dbReference type="GO" id="GO:0006874">
    <property type="term" value="P:intracellular calcium ion homeostasis"/>
    <property type="evidence" value="ECO:0007669"/>
    <property type="project" value="TreeGrafter"/>
</dbReference>
<feature type="transmembrane region" description="Helical" evidence="5">
    <location>
        <begin position="6"/>
        <end position="23"/>
    </location>
</feature>
<keyword evidence="4 5" id="KW-0472">Membrane</keyword>
<dbReference type="Pfam" id="PF01699">
    <property type="entry name" value="Na_Ca_ex"/>
    <property type="match status" value="2"/>
</dbReference>
<gene>
    <name evidence="7" type="ORF">MNBD_NITROSPINAE02-2021</name>
</gene>
<feature type="transmembrane region" description="Helical" evidence="5">
    <location>
        <begin position="30"/>
        <end position="48"/>
    </location>
</feature>
<feature type="transmembrane region" description="Helical" evidence="5">
    <location>
        <begin position="299"/>
        <end position="318"/>
    </location>
</feature>
<dbReference type="GO" id="GO:0008273">
    <property type="term" value="F:calcium, potassium:sodium antiporter activity"/>
    <property type="evidence" value="ECO:0007669"/>
    <property type="project" value="TreeGrafter"/>
</dbReference>
<feature type="transmembrane region" description="Helical" evidence="5">
    <location>
        <begin position="129"/>
        <end position="148"/>
    </location>
</feature>
<evidence type="ECO:0000256" key="4">
    <source>
        <dbReference type="ARBA" id="ARBA00023136"/>
    </source>
</evidence>
<sequence>MLLDIGLLAIGLTLLFFGAEYLVKGSANTAVILGVNPIVIGLTVVAFGTSMPELVVCLLAVFRESNDIAIGAVIGSNIANIGLVMAVGALYFPLAIQRRTLTRDLPFMLVTTALLFVVSYNEYLSRLDGAILFAAVSLFTGYCIYGAIKNKSDASAVEEEVKGLIDETRSLRYELAVMAAGTAGVIVGARFLVDSAASIARSFGISELVIGISIVAVGTSLPELATTAIAAMRRQSDIAVGNIIGSNIYNIGWVLGVTVFIKPIPVAWDTVTHEMLIMAGFSLALIPSAIMLRMGRIGGALMLVLYAAFIGWMALYRYSA</sequence>
<dbReference type="GO" id="GO:0005886">
    <property type="term" value="C:plasma membrane"/>
    <property type="evidence" value="ECO:0007669"/>
    <property type="project" value="TreeGrafter"/>
</dbReference>
<feature type="transmembrane region" description="Helical" evidence="5">
    <location>
        <begin position="175"/>
        <end position="193"/>
    </location>
</feature>
<feature type="transmembrane region" description="Helical" evidence="5">
    <location>
        <begin position="105"/>
        <end position="123"/>
    </location>
</feature>
<evidence type="ECO:0000256" key="5">
    <source>
        <dbReference type="SAM" id="Phobius"/>
    </source>
</evidence>
<feature type="transmembrane region" description="Helical" evidence="5">
    <location>
        <begin position="273"/>
        <end position="292"/>
    </location>
</feature>
<feature type="domain" description="Sodium/calcium exchanger membrane region" evidence="6">
    <location>
        <begin position="175"/>
        <end position="313"/>
    </location>
</feature>
<evidence type="ECO:0000259" key="6">
    <source>
        <dbReference type="Pfam" id="PF01699"/>
    </source>
</evidence>
<reference evidence="7" key="1">
    <citation type="submission" date="2018-06" db="EMBL/GenBank/DDBJ databases">
        <authorList>
            <person name="Zhirakovskaya E."/>
        </authorList>
    </citation>
    <scope>NUCLEOTIDE SEQUENCE</scope>
</reference>
<dbReference type="Gene3D" id="1.20.1420.30">
    <property type="entry name" value="NCX, central ion-binding region"/>
    <property type="match status" value="2"/>
</dbReference>
<comment type="subcellular location">
    <subcellularLocation>
        <location evidence="1">Membrane</location>
        <topology evidence="1">Multi-pass membrane protein</topology>
    </subcellularLocation>
</comment>
<evidence type="ECO:0000256" key="2">
    <source>
        <dbReference type="ARBA" id="ARBA00022692"/>
    </source>
</evidence>
<dbReference type="PANTHER" id="PTHR10846">
    <property type="entry name" value="SODIUM/POTASSIUM/CALCIUM EXCHANGER"/>
    <property type="match status" value="1"/>
</dbReference>
<dbReference type="InterPro" id="IPR044880">
    <property type="entry name" value="NCX_ion-bd_dom_sf"/>
</dbReference>
<proteinExistence type="predicted"/>
<dbReference type="PANTHER" id="PTHR10846:SF8">
    <property type="entry name" value="INNER MEMBRANE PROTEIN YRBG"/>
    <property type="match status" value="1"/>
</dbReference>
<keyword evidence="2 5" id="KW-0812">Transmembrane</keyword>
<dbReference type="InterPro" id="IPR004481">
    <property type="entry name" value="K/Na/Ca-exchanger"/>
</dbReference>
<accession>A0A3B1CKZ8</accession>
<feature type="transmembrane region" description="Helical" evidence="5">
    <location>
        <begin position="239"/>
        <end position="261"/>
    </location>
</feature>
<organism evidence="7">
    <name type="scientific">hydrothermal vent metagenome</name>
    <dbReference type="NCBI Taxonomy" id="652676"/>
    <lineage>
        <taxon>unclassified sequences</taxon>
        <taxon>metagenomes</taxon>
        <taxon>ecological metagenomes</taxon>
    </lineage>
</organism>
<dbReference type="GO" id="GO:0005262">
    <property type="term" value="F:calcium channel activity"/>
    <property type="evidence" value="ECO:0007669"/>
    <property type="project" value="TreeGrafter"/>
</dbReference>
<protein>
    <submittedName>
        <fullName evidence="7">Inner membrane protein YrbG, predicted calcium/sodium:proton antiporter</fullName>
    </submittedName>
</protein>
<feature type="transmembrane region" description="Helical" evidence="5">
    <location>
        <begin position="68"/>
        <end position="93"/>
    </location>
</feature>
<name>A0A3B1CKZ8_9ZZZZ</name>